<organism evidence="2 3">
    <name type="scientific">Pristionchus fissidentatus</name>
    <dbReference type="NCBI Taxonomy" id="1538716"/>
    <lineage>
        <taxon>Eukaryota</taxon>
        <taxon>Metazoa</taxon>
        <taxon>Ecdysozoa</taxon>
        <taxon>Nematoda</taxon>
        <taxon>Chromadorea</taxon>
        <taxon>Rhabditida</taxon>
        <taxon>Rhabditina</taxon>
        <taxon>Diplogasteromorpha</taxon>
        <taxon>Diplogasteroidea</taxon>
        <taxon>Neodiplogasteridae</taxon>
        <taxon>Pristionchus</taxon>
    </lineage>
</organism>
<sequence>SRLVEIPMEIVVRRFFLPLLLIVSIAFAAFENCPNQESFDTCAENEIDRIMANTTVVESRELKQSEYHSAMELCWKKHCLVRVDPRTGTPAAA</sequence>
<reference evidence="2" key="1">
    <citation type="submission" date="2023-10" db="EMBL/GenBank/DDBJ databases">
        <title>Genome assembly of Pristionchus species.</title>
        <authorList>
            <person name="Yoshida K."/>
            <person name="Sommer R.J."/>
        </authorList>
    </citation>
    <scope>NUCLEOTIDE SEQUENCE</scope>
    <source>
        <strain evidence="2">RS5133</strain>
    </source>
</reference>
<keyword evidence="3" id="KW-1185">Reference proteome</keyword>
<feature type="chain" id="PRO_5043910476" evidence="1">
    <location>
        <begin position="29"/>
        <end position="93"/>
    </location>
</feature>
<evidence type="ECO:0000313" key="2">
    <source>
        <dbReference type="EMBL" id="GMT33494.1"/>
    </source>
</evidence>
<evidence type="ECO:0000313" key="3">
    <source>
        <dbReference type="Proteomes" id="UP001432322"/>
    </source>
</evidence>
<dbReference type="AlphaFoldDB" id="A0AAV5WS10"/>
<name>A0AAV5WS10_9BILA</name>
<accession>A0AAV5WS10</accession>
<proteinExistence type="predicted"/>
<dbReference type="EMBL" id="BTSY01000006">
    <property type="protein sequence ID" value="GMT33494.1"/>
    <property type="molecule type" value="Genomic_DNA"/>
</dbReference>
<keyword evidence="1" id="KW-0732">Signal</keyword>
<comment type="caution">
    <text evidence="2">The sequence shown here is derived from an EMBL/GenBank/DDBJ whole genome shotgun (WGS) entry which is preliminary data.</text>
</comment>
<dbReference type="Proteomes" id="UP001432322">
    <property type="component" value="Unassembled WGS sequence"/>
</dbReference>
<protein>
    <submittedName>
        <fullName evidence="2">Uncharacterized protein</fullName>
    </submittedName>
</protein>
<evidence type="ECO:0000256" key="1">
    <source>
        <dbReference type="SAM" id="SignalP"/>
    </source>
</evidence>
<feature type="signal peptide" evidence="1">
    <location>
        <begin position="1"/>
        <end position="28"/>
    </location>
</feature>
<feature type="non-terminal residue" evidence="2">
    <location>
        <position position="1"/>
    </location>
</feature>
<gene>
    <name evidence="2" type="ORF">PFISCL1PPCAC_24791</name>
</gene>